<dbReference type="SUPFAM" id="SSF52980">
    <property type="entry name" value="Restriction endonuclease-like"/>
    <property type="match status" value="1"/>
</dbReference>
<dbReference type="GO" id="GO:0004519">
    <property type="term" value="F:endonuclease activity"/>
    <property type="evidence" value="ECO:0007669"/>
    <property type="project" value="UniProtKB-KW"/>
</dbReference>
<gene>
    <name evidence="2" type="ORF">UFOVP17_10</name>
</gene>
<accession>A0A6J5KJK7</accession>
<reference evidence="2" key="1">
    <citation type="submission" date="2020-04" db="EMBL/GenBank/DDBJ databases">
        <authorList>
            <person name="Chiriac C."/>
            <person name="Salcher M."/>
            <person name="Ghai R."/>
            <person name="Kavagutti S V."/>
        </authorList>
    </citation>
    <scope>NUCLEOTIDE SEQUENCE</scope>
</reference>
<dbReference type="InterPro" id="IPR011604">
    <property type="entry name" value="PDDEXK-like_dom_sf"/>
</dbReference>
<keyword evidence="2" id="KW-0255">Endonuclease</keyword>
<dbReference type="InterPro" id="IPR011335">
    <property type="entry name" value="Restrct_endonuc-II-like"/>
</dbReference>
<dbReference type="Gene3D" id="3.90.320.10">
    <property type="match status" value="1"/>
</dbReference>
<name>A0A6J5KJK7_9CAUD</name>
<protein>
    <submittedName>
        <fullName evidence="2">Phage_rel_nuc, putative phage-type endonuclease</fullName>
    </submittedName>
</protein>
<dbReference type="PANTHER" id="PTHR46609:SF6">
    <property type="entry name" value="EXONUCLEASE, PHAGE-TYPE_RECB, C-TERMINAL DOMAIN-CONTAINING PROTEIN-RELATED"/>
    <property type="match status" value="1"/>
</dbReference>
<dbReference type="InterPro" id="IPR051703">
    <property type="entry name" value="NF-kappa-B_Signaling_Reg"/>
</dbReference>
<organism evidence="2">
    <name type="scientific">uncultured Caudovirales phage</name>
    <dbReference type="NCBI Taxonomy" id="2100421"/>
    <lineage>
        <taxon>Viruses</taxon>
        <taxon>Duplodnaviria</taxon>
        <taxon>Heunggongvirae</taxon>
        <taxon>Uroviricota</taxon>
        <taxon>Caudoviricetes</taxon>
        <taxon>Peduoviridae</taxon>
        <taxon>Maltschvirus</taxon>
        <taxon>Maltschvirus maltsch</taxon>
    </lineage>
</organism>
<dbReference type="InterPro" id="IPR017482">
    <property type="entry name" value="Lambda-type_endonuclease"/>
</dbReference>
<keyword evidence="2" id="KW-0378">Hydrolase</keyword>
<proteinExistence type="predicted"/>
<dbReference type="EMBL" id="LR796154">
    <property type="protein sequence ID" value="CAB4121801.1"/>
    <property type="molecule type" value="Genomic_DNA"/>
</dbReference>
<dbReference type="CDD" id="cd22343">
    <property type="entry name" value="PDDEXK_lambda_exonuclease-like"/>
    <property type="match status" value="1"/>
</dbReference>
<feature type="domain" description="YqaJ viral recombinase" evidence="1">
    <location>
        <begin position="10"/>
        <end position="150"/>
    </location>
</feature>
<dbReference type="NCBIfam" id="TIGR03033">
    <property type="entry name" value="phage_rel_nuc"/>
    <property type="match status" value="1"/>
</dbReference>
<dbReference type="InterPro" id="IPR019080">
    <property type="entry name" value="YqaJ_viral_recombinase"/>
</dbReference>
<dbReference type="PANTHER" id="PTHR46609">
    <property type="entry name" value="EXONUCLEASE, PHAGE-TYPE/RECB, C-TERMINAL DOMAIN-CONTAINING PROTEIN"/>
    <property type="match status" value="1"/>
</dbReference>
<keyword evidence="2" id="KW-0540">Nuclease</keyword>
<evidence type="ECO:0000313" key="2">
    <source>
        <dbReference type="EMBL" id="CAB4121801.1"/>
    </source>
</evidence>
<dbReference type="Pfam" id="PF09588">
    <property type="entry name" value="YqaJ"/>
    <property type="match status" value="1"/>
</dbReference>
<evidence type="ECO:0000259" key="1">
    <source>
        <dbReference type="Pfam" id="PF09588"/>
    </source>
</evidence>
<sequence length="205" mass="23034">METIIQGSDEWFNVRLGKVTASRVADVMATVKAGEATSRRNYRIQLVCERLTGLKEETYTNHHMERGVRLEPIARALYEAKNDVFVTEIGFIHHPTIEMAGASPDGMLPDGQIEIKCPTAANHIETILSGGSPSKYYPQMQWQMACTGHQWCDFISYCPDVGDDLALYICRVPRDDAYIAEMEAAIRAFLSEVSELFNQLKKGNK</sequence>